<dbReference type="SUPFAM" id="SSF53383">
    <property type="entry name" value="PLP-dependent transferases"/>
    <property type="match status" value="1"/>
</dbReference>
<dbReference type="EMBL" id="SHBL01000023">
    <property type="protein sequence ID" value="RZO23834.1"/>
    <property type="molecule type" value="Genomic_DNA"/>
</dbReference>
<dbReference type="InterPro" id="IPR015424">
    <property type="entry name" value="PyrdxlP-dep_Trfase"/>
</dbReference>
<sequence length="398" mass="45137">MNILEHIKQELPWFDANSTYDLTRGKPAPEQLDIVQNILAKIEQPFELDGIDLRNYGNPEGLPSARKLGATILNSNYDETHALDNSSLTLMHQIISCSFFLSFKNSRLSKESKIICPVPGYDRHFKLLENFGIQMIPVPFQDDGPDLNAIEHLLRSEENIHGIVCVPRHSNPTGHTYSDENVKALFKLAQPYKDNFSFFWDNAYACHDLYETIKQTPIDQIAKDHDMENNYFQVGSTSKITLAGAGISFFSSSKSNLDTFIDFRNAITPGPNKMNQGLHMKYFEAISLENQMEGLKKVIKPKFELVDSCLKPLQDNELCTYVKPTGGYFFSFNSTRNNADEIIDSCSKLGLKLLPLGACFPYQKDHTNNNIRLAPTFPDIATLERCIKIFTNVVKYLN</sequence>
<protein>
    <submittedName>
        <fullName evidence="1">Aminotransferase class I/II-fold pyridoxal phosphate-dependent enzyme</fullName>
    </submittedName>
</protein>
<dbReference type="Gene3D" id="3.90.1150.10">
    <property type="entry name" value="Aspartate Aminotransferase, domain 1"/>
    <property type="match status" value="1"/>
</dbReference>
<reference evidence="1 2" key="1">
    <citation type="submission" date="2019-02" db="EMBL/GenBank/DDBJ databases">
        <title>Prokaryotic population dynamics and viral predation in marine succession experiment using metagenomics: the confinement effect.</title>
        <authorList>
            <person name="Haro-Moreno J.M."/>
            <person name="Rodriguez-Valera F."/>
            <person name="Lopez-Perez M."/>
        </authorList>
    </citation>
    <scope>NUCLEOTIDE SEQUENCE [LARGE SCALE GENOMIC DNA]</scope>
    <source>
        <strain evidence="1">MED-G166</strain>
    </source>
</reference>
<dbReference type="InterPro" id="IPR024551">
    <property type="entry name" value="AspAT_Ic"/>
</dbReference>
<name>A0A520MRJ6_9GAMM</name>
<dbReference type="Proteomes" id="UP000320146">
    <property type="component" value="Unassembled WGS sequence"/>
</dbReference>
<dbReference type="Pfam" id="PF12897">
    <property type="entry name" value="Asp_aminotransf"/>
    <property type="match status" value="1"/>
</dbReference>
<dbReference type="PANTHER" id="PTHR43799">
    <property type="entry name" value="AMINOTRANSFERASE, PUTATIVE-RELATED"/>
    <property type="match status" value="1"/>
</dbReference>
<keyword evidence="1" id="KW-0808">Transferase</keyword>
<keyword evidence="1" id="KW-0032">Aminotransferase</keyword>
<dbReference type="Gene3D" id="3.40.640.10">
    <property type="entry name" value="Type I PLP-dependent aspartate aminotransferase-like (Major domain)"/>
    <property type="match status" value="1"/>
</dbReference>
<organism evidence="1 2">
    <name type="scientific">SAR86 cluster bacterium</name>
    <dbReference type="NCBI Taxonomy" id="2030880"/>
    <lineage>
        <taxon>Bacteria</taxon>
        <taxon>Pseudomonadati</taxon>
        <taxon>Pseudomonadota</taxon>
        <taxon>Gammaproteobacteria</taxon>
        <taxon>SAR86 cluster</taxon>
    </lineage>
</organism>
<accession>A0A520MRJ6</accession>
<dbReference type="PANTHER" id="PTHR43799:SF1">
    <property type="entry name" value="ASPARTATE AMINOTRANSFERASE"/>
    <property type="match status" value="1"/>
</dbReference>
<comment type="caution">
    <text evidence="1">The sequence shown here is derived from an EMBL/GenBank/DDBJ whole genome shotgun (WGS) entry which is preliminary data.</text>
</comment>
<gene>
    <name evidence="1" type="ORF">EVA99_03085</name>
</gene>
<dbReference type="AlphaFoldDB" id="A0A520MRJ6"/>
<evidence type="ECO:0000313" key="1">
    <source>
        <dbReference type="EMBL" id="RZO23834.1"/>
    </source>
</evidence>
<dbReference type="InterPro" id="IPR015421">
    <property type="entry name" value="PyrdxlP-dep_Trfase_major"/>
</dbReference>
<proteinExistence type="predicted"/>
<dbReference type="InterPro" id="IPR015422">
    <property type="entry name" value="PyrdxlP-dep_Trfase_small"/>
</dbReference>
<evidence type="ECO:0000313" key="2">
    <source>
        <dbReference type="Proteomes" id="UP000320146"/>
    </source>
</evidence>
<dbReference type="GO" id="GO:0004069">
    <property type="term" value="F:L-aspartate:2-oxoglutarate aminotransferase activity"/>
    <property type="evidence" value="ECO:0007669"/>
    <property type="project" value="InterPro"/>
</dbReference>